<keyword evidence="2" id="KW-1185">Reference proteome</keyword>
<organism evidence="1 2">
    <name type="scientific">Paxillus rubicundulus Ve08.2h10</name>
    <dbReference type="NCBI Taxonomy" id="930991"/>
    <lineage>
        <taxon>Eukaryota</taxon>
        <taxon>Fungi</taxon>
        <taxon>Dikarya</taxon>
        <taxon>Basidiomycota</taxon>
        <taxon>Agaricomycotina</taxon>
        <taxon>Agaricomycetes</taxon>
        <taxon>Agaricomycetidae</taxon>
        <taxon>Boletales</taxon>
        <taxon>Paxilineae</taxon>
        <taxon>Paxillaceae</taxon>
        <taxon>Paxillus</taxon>
    </lineage>
</organism>
<evidence type="ECO:0000313" key="2">
    <source>
        <dbReference type="Proteomes" id="UP000054538"/>
    </source>
</evidence>
<dbReference type="OrthoDB" id="2632552at2759"/>
<dbReference type="InParanoid" id="A0A0D0BXM1"/>
<dbReference type="AlphaFoldDB" id="A0A0D0BXM1"/>
<feature type="non-terminal residue" evidence="1">
    <location>
        <position position="99"/>
    </location>
</feature>
<dbReference type="Proteomes" id="UP000054538">
    <property type="component" value="Unassembled WGS sequence"/>
</dbReference>
<reference evidence="1 2" key="1">
    <citation type="submission" date="2014-04" db="EMBL/GenBank/DDBJ databases">
        <authorList>
            <consortium name="DOE Joint Genome Institute"/>
            <person name="Kuo A."/>
            <person name="Kohler A."/>
            <person name="Jargeat P."/>
            <person name="Nagy L.G."/>
            <person name="Floudas D."/>
            <person name="Copeland A."/>
            <person name="Barry K.W."/>
            <person name="Cichocki N."/>
            <person name="Veneault-Fourrey C."/>
            <person name="LaButti K."/>
            <person name="Lindquist E.A."/>
            <person name="Lipzen A."/>
            <person name="Lundell T."/>
            <person name="Morin E."/>
            <person name="Murat C."/>
            <person name="Sun H."/>
            <person name="Tunlid A."/>
            <person name="Henrissat B."/>
            <person name="Grigoriev I.V."/>
            <person name="Hibbett D.S."/>
            <person name="Martin F."/>
            <person name="Nordberg H.P."/>
            <person name="Cantor M.N."/>
            <person name="Hua S.X."/>
        </authorList>
    </citation>
    <scope>NUCLEOTIDE SEQUENCE [LARGE SCALE GENOMIC DNA]</scope>
    <source>
        <strain evidence="1 2">Ve08.2h10</strain>
    </source>
</reference>
<reference evidence="2" key="2">
    <citation type="submission" date="2015-01" db="EMBL/GenBank/DDBJ databases">
        <title>Evolutionary Origins and Diversification of the Mycorrhizal Mutualists.</title>
        <authorList>
            <consortium name="DOE Joint Genome Institute"/>
            <consortium name="Mycorrhizal Genomics Consortium"/>
            <person name="Kohler A."/>
            <person name="Kuo A."/>
            <person name="Nagy L.G."/>
            <person name="Floudas D."/>
            <person name="Copeland A."/>
            <person name="Barry K.W."/>
            <person name="Cichocki N."/>
            <person name="Veneault-Fourrey C."/>
            <person name="LaButti K."/>
            <person name="Lindquist E.A."/>
            <person name="Lipzen A."/>
            <person name="Lundell T."/>
            <person name="Morin E."/>
            <person name="Murat C."/>
            <person name="Riley R."/>
            <person name="Ohm R."/>
            <person name="Sun H."/>
            <person name="Tunlid A."/>
            <person name="Henrissat B."/>
            <person name="Grigoriev I.V."/>
            <person name="Hibbett D.S."/>
            <person name="Martin F."/>
        </authorList>
    </citation>
    <scope>NUCLEOTIDE SEQUENCE [LARGE SCALE GENOMIC DNA]</scope>
    <source>
        <strain evidence="2">Ve08.2h10</strain>
    </source>
</reference>
<sequence>MKASQLPLLKHFADHCPHLLHQRVRVNPNIFNHILDQISDHPIFSNQSHNRQLPVAIQLAIFLNHAGHYVNAISPEYVAQWAGVSTGSVINCTNRVMVA</sequence>
<accession>A0A0D0BXM1</accession>
<dbReference type="HOGENOM" id="CLU_018552_16_0_1"/>
<gene>
    <name evidence="1" type="ORF">PAXRUDRAFT_171246</name>
</gene>
<evidence type="ECO:0000313" key="1">
    <source>
        <dbReference type="EMBL" id="KIK75927.1"/>
    </source>
</evidence>
<proteinExistence type="predicted"/>
<protein>
    <submittedName>
        <fullName evidence="1">Uncharacterized protein</fullName>
    </submittedName>
</protein>
<dbReference type="EMBL" id="KN827767">
    <property type="protein sequence ID" value="KIK75927.1"/>
    <property type="molecule type" value="Genomic_DNA"/>
</dbReference>
<name>A0A0D0BXM1_9AGAM</name>